<keyword evidence="2" id="KW-1185">Reference proteome</keyword>
<dbReference type="Proteomes" id="UP001156660">
    <property type="component" value="Unassembled WGS sequence"/>
</dbReference>
<comment type="caution">
    <text evidence="1">The sequence shown here is derived from an EMBL/GenBank/DDBJ whole genome shotgun (WGS) entry which is preliminary data.</text>
</comment>
<name>A0ABQ6AET4_9GAMM</name>
<evidence type="ECO:0000313" key="1">
    <source>
        <dbReference type="EMBL" id="GLR74781.1"/>
    </source>
</evidence>
<organism evidence="1 2">
    <name type="scientific">Aliivibrio sifiae</name>
    <dbReference type="NCBI Taxonomy" id="566293"/>
    <lineage>
        <taxon>Bacteria</taxon>
        <taxon>Pseudomonadati</taxon>
        <taxon>Pseudomonadota</taxon>
        <taxon>Gammaproteobacteria</taxon>
        <taxon>Vibrionales</taxon>
        <taxon>Vibrionaceae</taxon>
        <taxon>Aliivibrio</taxon>
    </lineage>
</organism>
<protein>
    <submittedName>
        <fullName evidence="1">Uncharacterized protein</fullName>
    </submittedName>
</protein>
<dbReference type="EMBL" id="BSOU01000004">
    <property type="protein sequence ID" value="GLR74781.1"/>
    <property type="molecule type" value="Genomic_DNA"/>
</dbReference>
<gene>
    <name evidence="1" type="ORF">GCM10007855_16550</name>
</gene>
<reference evidence="2" key="1">
    <citation type="journal article" date="2019" name="Int. J. Syst. Evol. Microbiol.">
        <title>The Global Catalogue of Microorganisms (GCM) 10K type strain sequencing project: providing services to taxonomists for standard genome sequencing and annotation.</title>
        <authorList>
            <consortium name="The Broad Institute Genomics Platform"/>
            <consortium name="The Broad Institute Genome Sequencing Center for Infectious Disease"/>
            <person name="Wu L."/>
            <person name="Ma J."/>
        </authorList>
    </citation>
    <scope>NUCLEOTIDE SEQUENCE [LARGE SCALE GENOMIC DNA]</scope>
    <source>
        <strain evidence="2">NBRC 105001</strain>
    </source>
</reference>
<evidence type="ECO:0000313" key="2">
    <source>
        <dbReference type="Proteomes" id="UP001156660"/>
    </source>
</evidence>
<accession>A0ABQ6AET4</accession>
<sequence>MQLPDNLVSSWVQLLTNNGLEELAKTPAEQGFIGGISQEDTNKHLAWRYNGSCARVILSMLDPKHELTEVSNAYAKLFSGNRVFLADIPSGSGAAAISILCTFAELRKKDVLPRHPLEVVIVAGEISQFALDYYKTQLEFIAPMLAEQAIKIVESSFVHWDILNKQSTTNLIREMTVKSVNCQSRMLVVCNFSGFLASDSGRWKKATVPLEEIFRHSTDDNSAVIWIEPQTNKVTSFFSKLRDWFSDKLSYLMSDQQKTEQLNSTAICKHSLIDGEFRVQLSVHRFDLPRNN</sequence>
<proteinExistence type="predicted"/>